<name>A0ABP8XXY7_9MICO</name>
<gene>
    <name evidence="3" type="ORF">GCM10025782_10640</name>
</gene>
<keyword evidence="4" id="KW-1185">Reference proteome</keyword>
<sequence>MVRRYEEPIEVRQSVLAGHPLARDVAGAEDGARSGDVTSGGDGAAPLAGPEAFVWRGRLYVVRAVLDRWQERRPWWRDAREQGSGDVLTDARERQVWRVEASAGRCAGVGVYDLGADPQGLGTPHWRLLRVAD</sequence>
<dbReference type="InterPro" id="IPR045443">
    <property type="entry name" value="DUF6504"/>
</dbReference>
<organism evidence="3 4">
    <name type="scientific">Pedococcus ginsenosidimutans</name>
    <dbReference type="NCBI Taxonomy" id="490570"/>
    <lineage>
        <taxon>Bacteria</taxon>
        <taxon>Bacillati</taxon>
        <taxon>Actinomycetota</taxon>
        <taxon>Actinomycetes</taxon>
        <taxon>Micrococcales</taxon>
        <taxon>Intrasporangiaceae</taxon>
        <taxon>Pedococcus</taxon>
    </lineage>
</organism>
<reference evidence="4" key="1">
    <citation type="journal article" date="2019" name="Int. J. Syst. Evol. Microbiol.">
        <title>The Global Catalogue of Microorganisms (GCM) 10K type strain sequencing project: providing services to taxonomists for standard genome sequencing and annotation.</title>
        <authorList>
            <consortium name="The Broad Institute Genomics Platform"/>
            <consortium name="The Broad Institute Genome Sequencing Center for Infectious Disease"/>
            <person name="Wu L."/>
            <person name="Ma J."/>
        </authorList>
    </citation>
    <scope>NUCLEOTIDE SEQUENCE [LARGE SCALE GENOMIC DNA]</scope>
    <source>
        <strain evidence="4">JCM 18961</strain>
    </source>
</reference>
<dbReference type="RefSeq" id="WP_345501659.1">
    <property type="nucleotide sequence ID" value="NZ_BAABLO010000004.1"/>
</dbReference>
<evidence type="ECO:0000313" key="3">
    <source>
        <dbReference type="EMBL" id="GAA4715761.1"/>
    </source>
</evidence>
<dbReference type="Pfam" id="PF20114">
    <property type="entry name" value="DUF6504"/>
    <property type="match status" value="1"/>
</dbReference>
<proteinExistence type="predicted"/>
<evidence type="ECO:0000313" key="4">
    <source>
        <dbReference type="Proteomes" id="UP001500556"/>
    </source>
</evidence>
<comment type="caution">
    <text evidence="3">The sequence shown here is derived from an EMBL/GenBank/DDBJ whole genome shotgun (WGS) entry which is preliminary data.</text>
</comment>
<protein>
    <recommendedName>
        <fullName evidence="2">DUF6504 domain-containing protein</fullName>
    </recommendedName>
</protein>
<evidence type="ECO:0000256" key="1">
    <source>
        <dbReference type="SAM" id="MobiDB-lite"/>
    </source>
</evidence>
<feature type="domain" description="DUF6504" evidence="2">
    <location>
        <begin position="1"/>
        <end position="133"/>
    </location>
</feature>
<feature type="region of interest" description="Disordered" evidence="1">
    <location>
        <begin position="29"/>
        <end position="48"/>
    </location>
</feature>
<evidence type="ECO:0000259" key="2">
    <source>
        <dbReference type="Pfam" id="PF20114"/>
    </source>
</evidence>
<dbReference type="Proteomes" id="UP001500556">
    <property type="component" value="Unassembled WGS sequence"/>
</dbReference>
<dbReference type="EMBL" id="BAABLO010000004">
    <property type="protein sequence ID" value="GAA4715761.1"/>
    <property type="molecule type" value="Genomic_DNA"/>
</dbReference>
<accession>A0ABP8XXY7</accession>